<protein>
    <recommendedName>
        <fullName evidence="1">N-acetyltransferase domain-containing protein</fullName>
    </recommendedName>
</protein>
<evidence type="ECO:0000313" key="3">
    <source>
        <dbReference type="Proteomes" id="UP000075515"/>
    </source>
</evidence>
<dbReference type="EMBL" id="JEMC01002069">
    <property type="protein sequence ID" value="KYF91096.1"/>
    <property type="molecule type" value="Genomic_DNA"/>
</dbReference>
<dbReference type="Gene3D" id="3.40.630.30">
    <property type="match status" value="1"/>
</dbReference>
<dbReference type="Pfam" id="PF13302">
    <property type="entry name" value="Acetyltransf_3"/>
    <property type="match status" value="1"/>
</dbReference>
<reference evidence="2 3" key="1">
    <citation type="submission" date="2014-02" db="EMBL/GenBank/DDBJ databases">
        <title>The small core and large imbalanced accessory genome model reveals a collaborative survival strategy of Sorangium cellulosum strains in nature.</title>
        <authorList>
            <person name="Han K."/>
            <person name="Peng R."/>
            <person name="Blom J."/>
            <person name="Li Y.-Z."/>
        </authorList>
    </citation>
    <scope>NUCLEOTIDE SEQUENCE [LARGE SCALE GENOMIC DNA]</scope>
    <source>
        <strain evidence="2 3">So0149</strain>
    </source>
</reference>
<dbReference type="Proteomes" id="UP000075515">
    <property type="component" value="Unassembled WGS sequence"/>
</dbReference>
<feature type="domain" description="N-acetyltransferase" evidence="1">
    <location>
        <begin position="17"/>
        <end position="183"/>
    </location>
</feature>
<dbReference type="InterPro" id="IPR016181">
    <property type="entry name" value="Acyl_CoA_acyltransferase"/>
</dbReference>
<dbReference type="PANTHER" id="PTHR43610">
    <property type="entry name" value="BLL6696 PROTEIN"/>
    <property type="match status" value="1"/>
</dbReference>
<dbReference type="PROSITE" id="PS51186">
    <property type="entry name" value="GNAT"/>
    <property type="match status" value="1"/>
</dbReference>
<comment type="caution">
    <text evidence="2">The sequence shown here is derived from an EMBL/GenBank/DDBJ whole genome shotgun (WGS) entry which is preliminary data.</text>
</comment>
<evidence type="ECO:0000259" key="1">
    <source>
        <dbReference type="PROSITE" id="PS51186"/>
    </source>
</evidence>
<dbReference type="GO" id="GO:0016747">
    <property type="term" value="F:acyltransferase activity, transferring groups other than amino-acyl groups"/>
    <property type="evidence" value="ECO:0007669"/>
    <property type="project" value="InterPro"/>
</dbReference>
<dbReference type="SUPFAM" id="SSF55729">
    <property type="entry name" value="Acyl-CoA N-acyltransferases (Nat)"/>
    <property type="match status" value="1"/>
</dbReference>
<proteinExistence type="predicted"/>
<dbReference type="PANTHER" id="PTHR43610:SF1">
    <property type="entry name" value="N-ACETYLTRANSFERASE DOMAIN-CONTAINING PROTEIN"/>
    <property type="match status" value="1"/>
</dbReference>
<dbReference type="InterPro" id="IPR000182">
    <property type="entry name" value="GNAT_dom"/>
</dbReference>
<sequence length="201" mass="22498">MSGFFADRSVVLEDERVILRPTVDDDVEALAAVAFSPSIWEFFVSPMASHEDLRRFVAEAAESTASGRALAFTVIDKASGQAAGSTRFGNLSERDRRVEVGWTWLAPRYQRTGINARCKYQLMKYAFEAQGAERVEYKTDVLNTPARRALVKVGCTEEGVLRSHTLMPSGRRRDTIYYSVLAGEWAGVKERLQKLIRGQGQ</sequence>
<evidence type="ECO:0000313" key="2">
    <source>
        <dbReference type="EMBL" id="KYF91096.1"/>
    </source>
</evidence>
<gene>
    <name evidence="2" type="ORF">BE18_04655</name>
</gene>
<organism evidence="2 3">
    <name type="scientific">Sorangium cellulosum</name>
    <name type="common">Polyangium cellulosum</name>
    <dbReference type="NCBI Taxonomy" id="56"/>
    <lineage>
        <taxon>Bacteria</taxon>
        <taxon>Pseudomonadati</taxon>
        <taxon>Myxococcota</taxon>
        <taxon>Polyangia</taxon>
        <taxon>Polyangiales</taxon>
        <taxon>Polyangiaceae</taxon>
        <taxon>Sorangium</taxon>
    </lineage>
</organism>
<dbReference type="AlphaFoldDB" id="A0A150SZN3"/>
<accession>A0A150SZN3</accession>
<name>A0A150SZN3_SORCE</name>